<evidence type="ECO:0000313" key="15">
    <source>
        <dbReference type="Proteomes" id="UP000316225"/>
    </source>
</evidence>
<feature type="domain" description="7,8-dihydro-6-hydroxymethylpterin-pyrophosphokinase" evidence="13">
    <location>
        <begin position="101"/>
        <end position="112"/>
    </location>
</feature>
<evidence type="ECO:0000256" key="7">
    <source>
        <dbReference type="ARBA" id="ARBA00022777"/>
    </source>
</evidence>
<keyword evidence="7 14" id="KW-0418">Kinase</keyword>
<dbReference type="EC" id="2.7.6.3" evidence="3"/>
<dbReference type="InterPro" id="IPR035907">
    <property type="entry name" value="Hppk_sf"/>
</dbReference>
<dbReference type="NCBIfam" id="TIGR01498">
    <property type="entry name" value="folK"/>
    <property type="match status" value="1"/>
</dbReference>
<dbReference type="PROSITE" id="PS00794">
    <property type="entry name" value="HPPK"/>
    <property type="match status" value="1"/>
</dbReference>
<dbReference type="Pfam" id="PF01288">
    <property type="entry name" value="HPPK"/>
    <property type="match status" value="1"/>
</dbReference>
<dbReference type="GO" id="GO:0005524">
    <property type="term" value="F:ATP binding"/>
    <property type="evidence" value="ECO:0007669"/>
    <property type="project" value="UniProtKB-KW"/>
</dbReference>
<evidence type="ECO:0000256" key="8">
    <source>
        <dbReference type="ARBA" id="ARBA00022840"/>
    </source>
</evidence>
<comment type="function">
    <text evidence="10">Catalyzes the transfer of pyrophosphate from adenosine triphosphate (ATP) to 6-hydroxymethyl-7,8-dihydropterin, an enzymatic step in folate biosynthesis pathway.</text>
</comment>
<dbReference type="CDD" id="cd00483">
    <property type="entry name" value="HPPK"/>
    <property type="match status" value="1"/>
</dbReference>
<evidence type="ECO:0000313" key="14">
    <source>
        <dbReference type="EMBL" id="TWI38310.1"/>
    </source>
</evidence>
<accession>A0A562P250</accession>
<dbReference type="PANTHER" id="PTHR43071:SF1">
    <property type="entry name" value="2-AMINO-4-HYDROXY-6-HYDROXYMETHYLDIHYDROPTERIDINE PYROPHOSPHOKINASE"/>
    <property type="match status" value="1"/>
</dbReference>
<dbReference type="OrthoDB" id="9808041at2"/>
<protein>
    <recommendedName>
        <fullName evidence="4">2-amino-4-hydroxy-6-hydroxymethyldihydropteridine pyrophosphokinase</fullName>
        <ecNumber evidence="3">2.7.6.3</ecNumber>
    </recommendedName>
    <alternativeName>
        <fullName evidence="11">6-hydroxymethyl-7,8-dihydropterin pyrophosphokinase</fullName>
    </alternativeName>
    <alternativeName>
        <fullName evidence="12">7,8-dihydro-6-hydroxymethylpterin-pyrophosphokinase</fullName>
    </alternativeName>
</protein>
<dbReference type="GO" id="GO:0046654">
    <property type="term" value="P:tetrahydrofolate biosynthetic process"/>
    <property type="evidence" value="ECO:0007669"/>
    <property type="project" value="UniProtKB-UniPathway"/>
</dbReference>
<evidence type="ECO:0000256" key="10">
    <source>
        <dbReference type="ARBA" id="ARBA00029409"/>
    </source>
</evidence>
<comment type="similarity">
    <text evidence="2">Belongs to the HPPK family.</text>
</comment>
<dbReference type="PANTHER" id="PTHR43071">
    <property type="entry name" value="2-AMINO-4-HYDROXY-6-HYDROXYMETHYLDIHYDROPTERIDINE PYROPHOSPHOKINASE"/>
    <property type="match status" value="1"/>
</dbReference>
<evidence type="ECO:0000256" key="3">
    <source>
        <dbReference type="ARBA" id="ARBA00013253"/>
    </source>
</evidence>
<name>A0A562P250_9RHOB</name>
<evidence type="ECO:0000256" key="5">
    <source>
        <dbReference type="ARBA" id="ARBA00022679"/>
    </source>
</evidence>
<dbReference type="UniPathway" id="UPA00077">
    <property type="reaction ID" value="UER00155"/>
</dbReference>
<evidence type="ECO:0000256" key="2">
    <source>
        <dbReference type="ARBA" id="ARBA00005810"/>
    </source>
</evidence>
<evidence type="ECO:0000256" key="11">
    <source>
        <dbReference type="ARBA" id="ARBA00029766"/>
    </source>
</evidence>
<sequence>MSQKYSQATNLVLVALGANLPSSAGSPDESLRISAARIAQLPGVTVTAISRFWHTPAHPAGSGPDYVNAAMALRSDRPAQELLEEFHRIEADLGRSRDGGRWASRGIDIDLLAVGDQVHPDDATQDRWRALPPEEQTRTAPEQLILPHPRLQDRGFVLGPLAEIAPDWVHPRLGLSVLEMRDQLPEGAFTGMLPERP</sequence>
<evidence type="ECO:0000256" key="9">
    <source>
        <dbReference type="ARBA" id="ARBA00022909"/>
    </source>
</evidence>
<keyword evidence="9" id="KW-0289">Folate biosynthesis</keyword>
<dbReference type="InterPro" id="IPR000550">
    <property type="entry name" value="Hppk"/>
</dbReference>
<evidence type="ECO:0000256" key="12">
    <source>
        <dbReference type="ARBA" id="ARBA00033413"/>
    </source>
</evidence>
<dbReference type="RefSeq" id="WP_145396077.1">
    <property type="nucleotide sequence ID" value="NZ_VLKU01000001.1"/>
</dbReference>
<keyword evidence="5" id="KW-0808">Transferase</keyword>
<comment type="caution">
    <text evidence="14">The sequence shown here is derived from an EMBL/GenBank/DDBJ whole genome shotgun (WGS) entry which is preliminary data.</text>
</comment>
<dbReference type="AlphaFoldDB" id="A0A562P250"/>
<keyword evidence="6" id="KW-0547">Nucleotide-binding</keyword>
<dbReference type="SUPFAM" id="SSF55083">
    <property type="entry name" value="6-hydroxymethyl-7,8-dihydropterin pyrophosphokinase, HPPK"/>
    <property type="match status" value="1"/>
</dbReference>
<dbReference type="GO" id="GO:0046656">
    <property type="term" value="P:folic acid biosynthetic process"/>
    <property type="evidence" value="ECO:0007669"/>
    <property type="project" value="UniProtKB-KW"/>
</dbReference>
<proteinExistence type="inferred from homology"/>
<evidence type="ECO:0000259" key="13">
    <source>
        <dbReference type="PROSITE" id="PS00794"/>
    </source>
</evidence>
<dbReference type="Proteomes" id="UP000316225">
    <property type="component" value="Unassembled WGS sequence"/>
</dbReference>
<evidence type="ECO:0000256" key="1">
    <source>
        <dbReference type="ARBA" id="ARBA00005051"/>
    </source>
</evidence>
<keyword evidence="15" id="KW-1185">Reference proteome</keyword>
<evidence type="ECO:0000256" key="4">
    <source>
        <dbReference type="ARBA" id="ARBA00016218"/>
    </source>
</evidence>
<dbReference type="GO" id="GO:0003848">
    <property type="term" value="F:2-amino-4-hydroxy-6-hydroxymethyldihydropteridine diphosphokinase activity"/>
    <property type="evidence" value="ECO:0007669"/>
    <property type="project" value="UniProtKB-EC"/>
</dbReference>
<keyword evidence="8" id="KW-0067">ATP-binding</keyword>
<gene>
    <name evidence="14" type="ORF">IQ24_00449</name>
</gene>
<dbReference type="GO" id="GO:0016301">
    <property type="term" value="F:kinase activity"/>
    <property type="evidence" value="ECO:0007669"/>
    <property type="project" value="UniProtKB-KW"/>
</dbReference>
<dbReference type="EMBL" id="VLKU01000001">
    <property type="protein sequence ID" value="TWI38310.1"/>
    <property type="molecule type" value="Genomic_DNA"/>
</dbReference>
<reference evidence="14 15" key="1">
    <citation type="journal article" date="2015" name="Stand. Genomic Sci.">
        <title>Genomic Encyclopedia of Bacterial and Archaeal Type Strains, Phase III: the genomes of soil and plant-associated and newly described type strains.</title>
        <authorList>
            <person name="Whitman W.B."/>
            <person name="Woyke T."/>
            <person name="Klenk H.P."/>
            <person name="Zhou Y."/>
            <person name="Lilburn T.G."/>
            <person name="Beck B.J."/>
            <person name="De Vos P."/>
            <person name="Vandamme P."/>
            <person name="Eisen J.A."/>
            <person name="Garrity G."/>
            <person name="Hugenholtz P."/>
            <person name="Kyrpides N.C."/>
        </authorList>
    </citation>
    <scope>NUCLEOTIDE SEQUENCE [LARGE SCALE GENOMIC DNA]</scope>
    <source>
        <strain evidence="14 15">CGMCC 1.5364</strain>
    </source>
</reference>
<comment type="pathway">
    <text evidence="1">Cofactor biosynthesis; tetrahydrofolate biosynthesis; 2-amino-4-hydroxy-6-hydroxymethyl-7,8-dihydropteridine diphosphate from 7,8-dihydroneopterin triphosphate: step 4/4.</text>
</comment>
<evidence type="ECO:0000256" key="6">
    <source>
        <dbReference type="ARBA" id="ARBA00022741"/>
    </source>
</evidence>
<dbReference type="Gene3D" id="3.30.70.560">
    <property type="entry name" value="7,8-Dihydro-6-hydroxymethylpterin-pyrophosphokinase HPPK"/>
    <property type="match status" value="1"/>
</dbReference>
<organism evidence="14 15">
    <name type="scientific">Paracoccus sulfuroxidans</name>
    <dbReference type="NCBI Taxonomy" id="384678"/>
    <lineage>
        <taxon>Bacteria</taxon>
        <taxon>Pseudomonadati</taxon>
        <taxon>Pseudomonadota</taxon>
        <taxon>Alphaproteobacteria</taxon>
        <taxon>Rhodobacterales</taxon>
        <taxon>Paracoccaceae</taxon>
        <taxon>Paracoccus</taxon>
    </lineage>
</organism>